<dbReference type="InterPro" id="IPR003591">
    <property type="entry name" value="Leu-rich_rpt_typical-subtyp"/>
</dbReference>
<evidence type="ECO:0000256" key="2">
    <source>
        <dbReference type="ARBA" id="ARBA00022737"/>
    </source>
</evidence>
<dbReference type="Pfam" id="PF12799">
    <property type="entry name" value="LRR_4"/>
    <property type="match status" value="1"/>
</dbReference>
<dbReference type="PANTHER" id="PTHR46652">
    <property type="entry name" value="LEUCINE-RICH REPEAT AND IQ DOMAIN-CONTAINING PROTEIN 1-RELATED"/>
    <property type="match status" value="1"/>
</dbReference>
<dbReference type="PANTHER" id="PTHR46652:SF3">
    <property type="entry name" value="LEUCINE-RICH REPEAT-CONTAINING PROTEIN 9"/>
    <property type="match status" value="1"/>
</dbReference>
<dbReference type="SUPFAM" id="SSF52058">
    <property type="entry name" value="L domain-like"/>
    <property type="match status" value="1"/>
</dbReference>
<keyword evidence="5" id="KW-1185">Reference proteome</keyword>
<organism evidence="3">
    <name type="scientific">Hexamita inflata</name>
    <dbReference type="NCBI Taxonomy" id="28002"/>
    <lineage>
        <taxon>Eukaryota</taxon>
        <taxon>Metamonada</taxon>
        <taxon>Diplomonadida</taxon>
        <taxon>Hexamitidae</taxon>
        <taxon>Hexamitinae</taxon>
        <taxon>Hexamita</taxon>
    </lineage>
</organism>
<dbReference type="Gene3D" id="3.80.10.10">
    <property type="entry name" value="Ribonuclease Inhibitor"/>
    <property type="match status" value="1"/>
</dbReference>
<dbReference type="AlphaFoldDB" id="A0AA86PQK5"/>
<dbReference type="SMART" id="SM00369">
    <property type="entry name" value="LRR_TYP"/>
    <property type="match status" value="3"/>
</dbReference>
<sequence>MQRHDPRKEVVEYLQQKKILPIDTQTQFVQILAMNIQKELLQQLDLFNITKITDLQSLVAVSSLKVDNSIIDIPRIDIQSLIDFNRLTSYNTKIYSIFPIQKLVNLTQLIISNNRISDLSPISNLTNLTCSFMCLSAFLNIIIDLTPLRNLINLQILDLQGNKISDISPLSNLVNITRLNLSANKINSLKSLSGMKHLTELRAVKNQITDLSPLSTLKLQILCLDKNNIVDITPLENIPLLQLSITNNSVIDITPLKPIPKLDTILNKILFQNECQERRLIQNHPSNIELLRYKKMKMVNETTKTAHKMINKQMWKRFNDVKSKFIVQQAHIYNQLNQTVQLFLVLLSDITY</sequence>
<proteinExistence type="predicted"/>
<evidence type="ECO:0000256" key="1">
    <source>
        <dbReference type="ARBA" id="ARBA00022614"/>
    </source>
</evidence>
<name>A0AA86PQK5_9EUKA</name>
<dbReference type="Proteomes" id="UP001642409">
    <property type="component" value="Unassembled WGS sequence"/>
</dbReference>
<protein>
    <submittedName>
        <fullName evidence="3">Partial</fullName>
    </submittedName>
</protein>
<keyword evidence="2" id="KW-0677">Repeat</keyword>
<comment type="caution">
    <text evidence="3">The sequence shown here is derived from an EMBL/GenBank/DDBJ whole genome shotgun (WGS) entry which is preliminary data.</text>
</comment>
<dbReference type="InterPro" id="IPR032675">
    <property type="entry name" value="LRR_dom_sf"/>
</dbReference>
<evidence type="ECO:0000313" key="3">
    <source>
        <dbReference type="EMBL" id="CAI9944520.1"/>
    </source>
</evidence>
<dbReference type="PROSITE" id="PS51450">
    <property type="entry name" value="LRR"/>
    <property type="match status" value="5"/>
</dbReference>
<dbReference type="EMBL" id="CAXDID020000262">
    <property type="protein sequence ID" value="CAL6066569.1"/>
    <property type="molecule type" value="Genomic_DNA"/>
</dbReference>
<reference evidence="3" key="1">
    <citation type="submission" date="2023-06" db="EMBL/GenBank/DDBJ databases">
        <authorList>
            <person name="Kurt Z."/>
        </authorList>
    </citation>
    <scope>NUCLEOTIDE SEQUENCE</scope>
</reference>
<reference evidence="4 5" key="2">
    <citation type="submission" date="2024-07" db="EMBL/GenBank/DDBJ databases">
        <authorList>
            <person name="Akdeniz Z."/>
        </authorList>
    </citation>
    <scope>NUCLEOTIDE SEQUENCE [LARGE SCALE GENOMIC DNA]</scope>
</reference>
<keyword evidence="1" id="KW-0433">Leucine-rich repeat</keyword>
<dbReference type="InterPro" id="IPR001611">
    <property type="entry name" value="Leu-rich_rpt"/>
</dbReference>
<dbReference type="InterPro" id="IPR025875">
    <property type="entry name" value="Leu-rich_rpt_4"/>
</dbReference>
<gene>
    <name evidence="3" type="ORF">HINF_LOCUS32165</name>
    <name evidence="4" type="ORF">HINF_LOCUS52480</name>
</gene>
<evidence type="ECO:0000313" key="4">
    <source>
        <dbReference type="EMBL" id="CAL6066569.1"/>
    </source>
</evidence>
<accession>A0AA86PQK5</accession>
<evidence type="ECO:0000313" key="5">
    <source>
        <dbReference type="Proteomes" id="UP001642409"/>
    </source>
</evidence>
<dbReference type="InterPro" id="IPR050836">
    <property type="entry name" value="SDS22/Internalin_LRR"/>
</dbReference>
<dbReference type="EMBL" id="CATOUU010000728">
    <property type="protein sequence ID" value="CAI9944520.1"/>
    <property type="molecule type" value="Genomic_DNA"/>
</dbReference>
<dbReference type="SMART" id="SM00365">
    <property type="entry name" value="LRR_SD22"/>
    <property type="match status" value="5"/>
</dbReference>